<comment type="caution">
    <text evidence="3">The sequence shown here is derived from an EMBL/GenBank/DDBJ whole genome shotgun (WGS) entry which is preliminary data.</text>
</comment>
<dbReference type="EMBL" id="PYAW01000007">
    <property type="protein sequence ID" value="PSL43902.1"/>
    <property type="molecule type" value="Genomic_DNA"/>
</dbReference>
<dbReference type="SMART" id="SM00939">
    <property type="entry name" value="PepX_C"/>
    <property type="match status" value="1"/>
</dbReference>
<protein>
    <recommendedName>
        <fullName evidence="2">Xaa-Pro dipeptidyl-peptidase C-terminal domain-containing protein</fullName>
    </recommendedName>
</protein>
<dbReference type="SUPFAM" id="SSF49785">
    <property type="entry name" value="Galactose-binding domain-like"/>
    <property type="match status" value="1"/>
</dbReference>
<accession>A0A2P8HCK5</accession>
<dbReference type="RefSeq" id="WP_211302118.1">
    <property type="nucleotide sequence ID" value="NZ_PYAW01000007.1"/>
</dbReference>
<gene>
    <name evidence="3" type="ORF">CLV51_107214</name>
</gene>
<keyword evidence="4" id="KW-1185">Reference proteome</keyword>
<organism evidence="3 4">
    <name type="scientific">Chitinophaga niastensis</name>
    <dbReference type="NCBI Taxonomy" id="536980"/>
    <lineage>
        <taxon>Bacteria</taxon>
        <taxon>Pseudomonadati</taxon>
        <taxon>Bacteroidota</taxon>
        <taxon>Chitinophagia</taxon>
        <taxon>Chitinophagales</taxon>
        <taxon>Chitinophagaceae</taxon>
        <taxon>Chitinophaga</taxon>
    </lineage>
</organism>
<dbReference type="GO" id="GO:0008239">
    <property type="term" value="F:dipeptidyl-peptidase activity"/>
    <property type="evidence" value="ECO:0007669"/>
    <property type="project" value="InterPro"/>
</dbReference>
<dbReference type="Gene3D" id="3.40.50.1820">
    <property type="entry name" value="alpha/beta hydrolase"/>
    <property type="match status" value="1"/>
</dbReference>
<dbReference type="InterPro" id="IPR000383">
    <property type="entry name" value="Xaa-Pro-like_dom"/>
</dbReference>
<evidence type="ECO:0000259" key="2">
    <source>
        <dbReference type="SMART" id="SM00939"/>
    </source>
</evidence>
<dbReference type="Gene3D" id="2.60.120.260">
    <property type="entry name" value="Galactose-binding domain-like"/>
    <property type="match status" value="1"/>
</dbReference>
<dbReference type="Proteomes" id="UP000240971">
    <property type="component" value="Unassembled WGS sequence"/>
</dbReference>
<dbReference type="InterPro" id="IPR013736">
    <property type="entry name" value="Xaa-Pro_dipept_C"/>
</dbReference>
<keyword evidence="1" id="KW-0378">Hydrolase</keyword>
<dbReference type="NCBIfam" id="TIGR00976">
    <property type="entry name" value="CocE_NonD"/>
    <property type="match status" value="1"/>
</dbReference>
<dbReference type="AlphaFoldDB" id="A0A2P8HCK5"/>
<feature type="domain" description="Xaa-Pro dipeptidyl-peptidase C-terminal" evidence="2">
    <location>
        <begin position="510"/>
        <end position="741"/>
    </location>
</feature>
<sequence>MKKLLYLALLCIVVNDDARGQQLFFPKNEALTVSMPALATQVATQLKKEGAWLIPDGDQEFHLTNLMTAQMVAAQYTAAIKTISACQDIYRARNPDYAAKLLMPYQTFCKAKIRAGSMHEPFALAFKTVFLDAFHRLSEKDNFDTDSRFLQRISTLETEFNSALEKQHTTDSIPLVAAIFLCSKYNALQVFKTIVPLAKPLLAAEDRKHYIIQGSVLIKTRDGAFISVVVVRKKAMTHALPVVFVFNIYARTRDISDAREAAANGYVGVVANTRGKRLSPDEIVPYEHDGNDAYDVIDWISKQPWCNGKVGMYQGSYCGFTQWASTKHGVHPALKTIVPSAAVVPGYDVPKMNNVFMNFVYSWIPYVTNNKFLDDVTYDDNARWNDLKQKWFASGAAYRSLDSIDGHPNKIFQRWLDHPAYDEYWQNMTAYQQDFANINIPILSTTGYYDGAQVGAMYYFNQHHQYNQHANHYLLIGPFDHFGSQRLPTPYLRGYKIDDVANINIHAIIYQWFDYILRGGTKPAILKDKINYQVMGSNEWKHAPSLQQMNNDTLTFYLSDTISGIHHSLTGQKPSKQLFFSQKVDFADRSTQNNYATSSLIDTAFDAGNGLSFISKPFRSSFEINGSFSGEIKIAINKKDLDYSVDLYELMPDGKYFFLSYFLGRASYATDITQRHLLQPGVVTGIPFSNTYFTSRKISKGSRLVIVLNANKHPHDQINYGTGKDVSSETIADAQVPLEIKWYNNSFIKIPVFKYDLGIY</sequence>
<evidence type="ECO:0000313" key="3">
    <source>
        <dbReference type="EMBL" id="PSL43902.1"/>
    </source>
</evidence>
<name>A0A2P8HCK5_CHINA</name>
<reference evidence="3 4" key="1">
    <citation type="submission" date="2018-03" db="EMBL/GenBank/DDBJ databases">
        <title>Genomic Encyclopedia of Archaeal and Bacterial Type Strains, Phase II (KMG-II): from individual species to whole genera.</title>
        <authorList>
            <person name="Goeker M."/>
        </authorList>
    </citation>
    <scope>NUCLEOTIDE SEQUENCE [LARGE SCALE GENOMIC DNA]</scope>
    <source>
        <strain evidence="3 4">DSM 24859</strain>
    </source>
</reference>
<proteinExistence type="predicted"/>
<evidence type="ECO:0000313" key="4">
    <source>
        <dbReference type="Proteomes" id="UP000240971"/>
    </source>
</evidence>
<dbReference type="Gene3D" id="1.10.3020.10">
    <property type="entry name" value="alpha-amino acid ester hydrolase ( Helical cap domain)"/>
    <property type="match status" value="1"/>
</dbReference>
<dbReference type="Pfam" id="PF02129">
    <property type="entry name" value="Peptidase_S15"/>
    <property type="match status" value="1"/>
</dbReference>
<dbReference type="InterPro" id="IPR005674">
    <property type="entry name" value="CocE/Ser_esterase"/>
</dbReference>
<evidence type="ECO:0000256" key="1">
    <source>
        <dbReference type="ARBA" id="ARBA00022801"/>
    </source>
</evidence>
<dbReference type="InterPro" id="IPR008979">
    <property type="entry name" value="Galactose-bd-like_sf"/>
</dbReference>
<dbReference type="Pfam" id="PF08530">
    <property type="entry name" value="PepX_C"/>
    <property type="match status" value="1"/>
</dbReference>
<dbReference type="SUPFAM" id="SSF53474">
    <property type="entry name" value="alpha/beta-Hydrolases"/>
    <property type="match status" value="1"/>
</dbReference>
<dbReference type="InterPro" id="IPR029058">
    <property type="entry name" value="AB_hydrolase_fold"/>
</dbReference>